<evidence type="ECO:0000259" key="1">
    <source>
        <dbReference type="Pfam" id="PF25019"/>
    </source>
</evidence>
<accession>A0A8S0TFB4</accession>
<organism evidence="2 3">
    <name type="scientific">Olea europaea subsp. europaea</name>
    <dbReference type="NCBI Taxonomy" id="158383"/>
    <lineage>
        <taxon>Eukaryota</taxon>
        <taxon>Viridiplantae</taxon>
        <taxon>Streptophyta</taxon>
        <taxon>Embryophyta</taxon>
        <taxon>Tracheophyta</taxon>
        <taxon>Spermatophyta</taxon>
        <taxon>Magnoliopsida</taxon>
        <taxon>eudicotyledons</taxon>
        <taxon>Gunneridae</taxon>
        <taxon>Pentapetalae</taxon>
        <taxon>asterids</taxon>
        <taxon>lamiids</taxon>
        <taxon>Lamiales</taxon>
        <taxon>Oleaceae</taxon>
        <taxon>Oleeae</taxon>
        <taxon>Olea</taxon>
    </lineage>
</organism>
<dbReference type="EMBL" id="CACTIH010005864">
    <property type="protein sequence ID" value="CAA3002659.1"/>
    <property type="molecule type" value="Genomic_DNA"/>
</dbReference>
<proteinExistence type="predicted"/>
<feature type="domain" description="R13L1/DRL21-like LRR repeat region" evidence="1">
    <location>
        <begin position="2"/>
        <end position="92"/>
    </location>
</feature>
<dbReference type="AlphaFoldDB" id="A0A8S0TFB4"/>
<comment type="caution">
    <text evidence="2">The sequence shown here is derived from an EMBL/GenBank/DDBJ whole genome shotgun (WGS) entry which is preliminary data.</text>
</comment>
<dbReference type="PANTHER" id="PTHR47186:SF30">
    <property type="entry name" value="EF-HAND DOMAIN-CONTAINING PROTEIN"/>
    <property type="match status" value="1"/>
</dbReference>
<reference evidence="2 3" key="1">
    <citation type="submission" date="2019-12" db="EMBL/GenBank/DDBJ databases">
        <authorList>
            <person name="Alioto T."/>
            <person name="Alioto T."/>
            <person name="Gomez Garrido J."/>
        </authorList>
    </citation>
    <scope>NUCLEOTIDE SEQUENCE [LARGE SCALE GENOMIC DNA]</scope>
</reference>
<dbReference type="OrthoDB" id="5279713at2759"/>
<dbReference type="Proteomes" id="UP000594638">
    <property type="component" value="Unassembled WGS sequence"/>
</dbReference>
<evidence type="ECO:0000313" key="3">
    <source>
        <dbReference type="Proteomes" id="UP000594638"/>
    </source>
</evidence>
<evidence type="ECO:0000313" key="2">
    <source>
        <dbReference type="EMBL" id="CAA3002659.1"/>
    </source>
</evidence>
<dbReference type="InterPro" id="IPR056789">
    <property type="entry name" value="LRR_R13L1-DRL21"/>
</dbReference>
<protein>
    <recommendedName>
        <fullName evidence="1">R13L1/DRL21-like LRR repeat region domain-containing protein</fullName>
    </recommendedName>
</protein>
<sequence>MAELSEKKYISDLHIDFNSKAQTGNQDEVIEALQLHPGMQSLVISSYGGTRFPNWMVSLTNLKDLSLQECQHCTILPPFGRLPSLATLHIDGLHNLKSLGLEFLGATDNVNDQITTDSKDRSLALSSAENIAFPKSKKLKFSNMESWEEWNMIKAADEHIKIMTRLCFLKLYNCSNLKALPHPLFKAAPIRKLRIQNCPLIQQKYKKETGDQY</sequence>
<name>A0A8S0TFB4_OLEEU</name>
<dbReference type="Gramene" id="OE9A045091T1">
    <property type="protein sequence ID" value="OE9A045091C1"/>
    <property type="gene ID" value="OE9A045091"/>
</dbReference>
<gene>
    <name evidence="2" type="ORF">OLEA9_A045091</name>
</gene>
<dbReference type="PANTHER" id="PTHR47186">
    <property type="entry name" value="LEUCINE-RICH REPEAT-CONTAINING PROTEIN 57"/>
    <property type="match status" value="1"/>
</dbReference>
<keyword evidence="3" id="KW-1185">Reference proteome</keyword>
<dbReference type="Pfam" id="PF25019">
    <property type="entry name" value="LRR_R13L1-DRL21"/>
    <property type="match status" value="1"/>
</dbReference>
<dbReference type="InterPro" id="IPR032675">
    <property type="entry name" value="LRR_dom_sf"/>
</dbReference>
<dbReference type="SUPFAM" id="SSF52047">
    <property type="entry name" value="RNI-like"/>
    <property type="match status" value="1"/>
</dbReference>
<dbReference type="Gene3D" id="3.80.10.10">
    <property type="entry name" value="Ribonuclease Inhibitor"/>
    <property type="match status" value="1"/>
</dbReference>